<feature type="region of interest" description="Disordered" evidence="1">
    <location>
        <begin position="41"/>
        <end position="70"/>
    </location>
</feature>
<sequence>MIAPLTAAVCSSSLIAATAAGFGGAGAAAAAGSLGSLGSLGSGAGGQGDDSTGRGSGATAAASSGSAGSDGTGLCGALAGIALAGEESRRDGGGAGGGGGSGGTQQREQEDEVLVDTPFGRGRSSVGALSGPLSASPRAPYDASLSRAHGASAAAAGAAGAGVDVSSLIAAAASAATAATLSLPGLLGAAAAGPTAIGTSTASLSVTPAGGATLDTGVTLTALAEITVPPLALPALPMAASRGAPPAGPDTPGASRHSSTVPEAMAVLGDALVFPTLAPPATAEAASGVPTLLGVAVGGPAPGAAAAGRGARAAAAPRITSWPFAAESQPFAAAMLHAAALPDGRGSSDGSAASSAASGGIDVDCARGHDADGVLNPPLHTHSASGYSPDSPRGGAPTSGAANGGAAAQYEGTMRGGCRRGTRALLRLDSAPAGSLLSRSSEGGVPFHFGRDPREPRDRR</sequence>
<feature type="signal peptide" evidence="2">
    <location>
        <begin position="1"/>
        <end position="19"/>
    </location>
</feature>
<feature type="region of interest" description="Disordered" evidence="1">
    <location>
        <begin position="88"/>
        <end position="142"/>
    </location>
</feature>
<dbReference type="Proteomes" id="UP000075714">
    <property type="component" value="Unassembled WGS sequence"/>
</dbReference>
<dbReference type="AlphaFoldDB" id="A0A150G922"/>
<feature type="chain" id="PRO_5007561953" evidence="2">
    <location>
        <begin position="20"/>
        <end position="460"/>
    </location>
</feature>
<organism evidence="3 4">
    <name type="scientific">Gonium pectorale</name>
    <name type="common">Green alga</name>
    <dbReference type="NCBI Taxonomy" id="33097"/>
    <lineage>
        <taxon>Eukaryota</taxon>
        <taxon>Viridiplantae</taxon>
        <taxon>Chlorophyta</taxon>
        <taxon>core chlorophytes</taxon>
        <taxon>Chlorophyceae</taxon>
        <taxon>CS clade</taxon>
        <taxon>Chlamydomonadales</taxon>
        <taxon>Volvocaceae</taxon>
        <taxon>Gonium</taxon>
    </lineage>
</organism>
<name>A0A150G922_GONPE</name>
<keyword evidence="4" id="KW-1185">Reference proteome</keyword>
<evidence type="ECO:0000313" key="4">
    <source>
        <dbReference type="Proteomes" id="UP000075714"/>
    </source>
</evidence>
<proteinExistence type="predicted"/>
<feature type="compositionally biased region" description="Basic and acidic residues" evidence="1">
    <location>
        <begin position="449"/>
        <end position="460"/>
    </location>
</feature>
<comment type="caution">
    <text evidence="3">The sequence shown here is derived from an EMBL/GenBank/DDBJ whole genome shotgun (WGS) entry which is preliminary data.</text>
</comment>
<feature type="compositionally biased region" description="Low complexity" evidence="1">
    <location>
        <begin position="239"/>
        <end position="254"/>
    </location>
</feature>
<evidence type="ECO:0000313" key="3">
    <source>
        <dbReference type="EMBL" id="KXZ46356.1"/>
    </source>
</evidence>
<protein>
    <submittedName>
        <fullName evidence="3">Uncharacterized protein</fullName>
    </submittedName>
</protein>
<keyword evidence="2" id="KW-0732">Signal</keyword>
<evidence type="ECO:0000256" key="1">
    <source>
        <dbReference type="SAM" id="MobiDB-lite"/>
    </source>
</evidence>
<dbReference type="EMBL" id="LSYV01000045">
    <property type="protein sequence ID" value="KXZ46356.1"/>
    <property type="molecule type" value="Genomic_DNA"/>
</dbReference>
<feature type="region of interest" description="Disordered" evidence="1">
    <location>
        <begin position="368"/>
        <end position="415"/>
    </location>
</feature>
<accession>A0A150G922</accession>
<feature type="compositionally biased region" description="Low complexity" evidence="1">
    <location>
        <begin position="57"/>
        <end position="67"/>
    </location>
</feature>
<feature type="region of interest" description="Disordered" evidence="1">
    <location>
        <begin position="239"/>
        <end position="260"/>
    </location>
</feature>
<evidence type="ECO:0000256" key="2">
    <source>
        <dbReference type="SAM" id="SignalP"/>
    </source>
</evidence>
<feature type="compositionally biased region" description="Gly residues" evidence="1">
    <location>
        <begin position="93"/>
        <end position="103"/>
    </location>
</feature>
<feature type="region of interest" description="Disordered" evidence="1">
    <location>
        <begin position="430"/>
        <end position="460"/>
    </location>
</feature>
<reference evidence="4" key="1">
    <citation type="journal article" date="2016" name="Nat. Commun.">
        <title>The Gonium pectorale genome demonstrates co-option of cell cycle regulation during the evolution of multicellularity.</title>
        <authorList>
            <person name="Hanschen E.R."/>
            <person name="Marriage T.N."/>
            <person name="Ferris P.J."/>
            <person name="Hamaji T."/>
            <person name="Toyoda A."/>
            <person name="Fujiyama A."/>
            <person name="Neme R."/>
            <person name="Noguchi H."/>
            <person name="Minakuchi Y."/>
            <person name="Suzuki M."/>
            <person name="Kawai-Toyooka H."/>
            <person name="Smith D.R."/>
            <person name="Sparks H."/>
            <person name="Anderson J."/>
            <person name="Bakaric R."/>
            <person name="Luria V."/>
            <person name="Karger A."/>
            <person name="Kirschner M.W."/>
            <person name="Durand P.M."/>
            <person name="Michod R.E."/>
            <person name="Nozaki H."/>
            <person name="Olson B.J."/>
        </authorList>
    </citation>
    <scope>NUCLEOTIDE SEQUENCE [LARGE SCALE GENOMIC DNA]</scope>
    <source>
        <strain evidence="4">NIES-2863</strain>
    </source>
</reference>
<gene>
    <name evidence="3" type="ORF">GPECTOR_44g34</name>
</gene>